<evidence type="ECO:0000256" key="1">
    <source>
        <dbReference type="SAM" id="Coils"/>
    </source>
</evidence>
<sequence length="146" mass="15987">MKKYSLSLLLFILLIVPGCGFAEKVENGVTFTADTASYMQTLTEFAQEMDSLAADAATDPQAKEALKEKLATLKERISGYANLQVPEYAADLHQSIVSYNEKLQQGLDQATTNLEEGKDAFESTGIPATISQINELLNQLNQLIPQ</sequence>
<proteinExistence type="predicted"/>
<dbReference type="Proteomes" id="UP000838324">
    <property type="component" value="Unassembled WGS sequence"/>
</dbReference>
<dbReference type="InterPro" id="IPR045956">
    <property type="entry name" value="DUF6376"/>
</dbReference>
<reference evidence="2" key="1">
    <citation type="submission" date="2022-01" db="EMBL/GenBank/DDBJ databases">
        <authorList>
            <person name="Criscuolo A."/>
        </authorList>
    </citation>
    <scope>NUCLEOTIDE SEQUENCE</scope>
    <source>
        <strain evidence="2">CIP111892</strain>
    </source>
</reference>
<name>A0ABN8GVL4_9BACL</name>
<accession>A0ABN8GVL4</accession>
<comment type="caution">
    <text evidence="2">The sequence shown here is derived from an EMBL/GenBank/DDBJ whole genome shotgun (WGS) entry which is preliminary data.</text>
</comment>
<gene>
    <name evidence="2" type="ORF">PAECIP111892_04765</name>
</gene>
<organism evidence="2 3">
    <name type="scientific">Paenibacillus auburnensis</name>
    <dbReference type="NCBI Taxonomy" id="2905649"/>
    <lineage>
        <taxon>Bacteria</taxon>
        <taxon>Bacillati</taxon>
        <taxon>Bacillota</taxon>
        <taxon>Bacilli</taxon>
        <taxon>Bacillales</taxon>
        <taxon>Paenibacillaceae</taxon>
        <taxon>Paenibacillus</taxon>
    </lineage>
</organism>
<protein>
    <recommendedName>
        <fullName evidence="4">Lipoprotein</fullName>
    </recommendedName>
</protein>
<dbReference type="Pfam" id="PF19903">
    <property type="entry name" value="DUF6376"/>
    <property type="match status" value="1"/>
</dbReference>
<dbReference type="Gene3D" id="1.20.1170.10">
    <property type="match status" value="1"/>
</dbReference>
<evidence type="ECO:0008006" key="4">
    <source>
        <dbReference type="Google" id="ProtNLM"/>
    </source>
</evidence>
<dbReference type="EMBL" id="CAKMMG010000009">
    <property type="protein sequence ID" value="CAH1219465.1"/>
    <property type="molecule type" value="Genomic_DNA"/>
</dbReference>
<keyword evidence="1" id="KW-0175">Coiled coil</keyword>
<keyword evidence="3" id="KW-1185">Reference proteome</keyword>
<evidence type="ECO:0000313" key="2">
    <source>
        <dbReference type="EMBL" id="CAH1219465.1"/>
    </source>
</evidence>
<evidence type="ECO:0000313" key="3">
    <source>
        <dbReference type="Proteomes" id="UP000838324"/>
    </source>
</evidence>
<dbReference type="RefSeq" id="WP_236336618.1">
    <property type="nucleotide sequence ID" value="NZ_CAKMMG010000009.1"/>
</dbReference>
<feature type="coiled-coil region" evidence="1">
    <location>
        <begin position="63"/>
        <end position="120"/>
    </location>
</feature>